<evidence type="ECO:0000313" key="2">
    <source>
        <dbReference type="EMBL" id="KAL2868242.1"/>
    </source>
</evidence>
<organism evidence="2 3">
    <name type="scientific">Aspergillus lucknowensis</name>
    <dbReference type="NCBI Taxonomy" id="176173"/>
    <lineage>
        <taxon>Eukaryota</taxon>
        <taxon>Fungi</taxon>
        <taxon>Dikarya</taxon>
        <taxon>Ascomycota</taxon>
        <taxon>Pezizomycotina</taxon>
        <taxon>Eurotiomycetes</taxon>
        <taxon>Eurotiomycetidae</taxon>
        <taxon>Eurotiales</taxon>
        <taxon>Aspergillaceae</taxon>
        <taxon>Aspergillus</taxon>
        <taxon>Aspergillus subgen. Nidulantes</taxon>
    </lineage>
</organism>
<name>A0ABR4LY11_9EURO</name>
<dbReference type="EMBL" id="JBFXLQ010000014">
    <property type="protein sequence ID" value="KAL2868242.1"/>
    <property type="molecule type" value="Genomic_DNA"/>
</dbReference>
<evidence type="ECO:0000313" key="3">
    <source>
        <dbReference type="Proteomes" id="UP001610432"/>
    </source>
</evidence>
<dbReference type="Proteomes" id="UP001610432">
    <property type="component" value="Unassembled WGS sequence"/>
</dbReference>
<dbReference type="GeneID" id="98150165"/>
<reference evidence="2 3" key="1">
    <citation type="submission" date="2024-07" db="EMBL/GenBank/DDBJ databases">
        <title>Section-level genome sequencing and comparative genomics of Aspergillus sections Usti and Cavernicolus.</title>
        <authorList>
            <consortium name="Lawrence Berkeley National Laboratory"/>
            <person name="Nybo J.L."/>
            <person name="Vesth T.C."/>
            <person name="Theobald S."/>
            <person name="Frisvad J.C."/>
            <person name="Larsen T.O."/>
            <person name="Kjaerboelling I."/>
            <person name="Rothschild-Mancinelli K."/>
            <person name="Lyhne E.K."/>
            <person name="Kogle M.E."/>
            <person name="Barry K."/>
            <person name="Clum A."/>
            <person name="Na H."/>
            <person name="Ledsgaard L."/>
            <person name="Lin J."/>
            <person name="Lipzen A."/>
            <person name="Kuo A."/>
            <person name="Riley R."/>
            <person name="Mondo S."/>
            <person name="Labutti K."/>
            <person name="Haridas S."/>
            <person name="Pangalinan J."/>
            <person name="Salamov A.A."/>
            <person name="Simmons B.A."/>
            <person name="Magnuson J.K."/>
            <person name="Chen J."/>
            <person name="Drula E."/>
            <person name="Henrissat B."/>
            <person name="Wiebenga A."/>
            <person name="Lubbers R.J."/>
            <person name="Gomes A.C."/>
            <person name="Macurrencykelacurrency M.R."/>
            <person name="Stajich J."/>
            <person name="Grigoriev I.V."/>
            <person name="Mortensen U.H."/>
            <person name="De Vries R.P."/>
            <person name="Baker S.E."/>
            <person name="Andersen M.R."/>
        </authorList>
    </citation>
    <scope>NUCLEOTIDE SEQUENCE [LARGE SCALE GENOMIC DNA]</scope>
    <source>
        <strain evidence="2 3">CBS 449.75</strain>
    </source>
</reference>
<proteinExistence type="predicted"/>
<comment type="caution">
    <text evidence="2">The sequence shown here is derived from an EMBL/GenBank/DDBJ whole genome shotgun (WGS) entry which is preliminary data.</text>
</comment>
<keyword evidence="3" id="KW-1185">Reference proteome</keyword>
<gene>
    <name evidence="2" type="ORF">BJX67DRAFT_50235</name>
</gene>
<dbReference type="RefSeq" id="XP_070887221.1">
    <property type="nucleotide sequence ID" value="XM_071035093.1"/>
</dbReference>
<accession>A0ABR4LY11</accession>
<feature type="region of interest" description="Disordered" evidence="1">
    <location>
        <begin position="114"/>
        <end position="133"/>
    </location>
</feature>
<sequence>MTIILAGASFMREAGAAGAGRSEEEEVLRREVAAVGCRRHRKTSRTCRVEVEAHQDQEERPEHPYQVQAGDTRDNLHIHRTSVQGEQGHFAVAKEQQLQGHRKHQERHIRNRCRHGPEMPMGQSRLRPGIRNRRGDCHARRVVAREPHRLEEAVVAKVSYHDHRNLDQAQPQYVEAFHHQVQDHRRIILA</sequence>
<evidence type="ECO:0000256" key="1">
    <source>
        <dbReference type="SAM" id="MobiDB-lite"/>
    </source>
</evidence>
<protein>
    <submittedName>
        <fullName evidence="2">Uncharacterized protein</fullName>
    </submittedName>
</protein>